<sequence>MTDEQVELLEKITEAIEAQPEKPDYHDYEYGKCSKDDYVAQYNKWAAVDNFVTAITQYDLMKNGRL</sequence>
<evidence type="ECO:0000313" key="2">
    <source>
        <dbReference type="Proteomes" id="UP000244870"/>
    </source>
</evidence>
<evidence type="ECO:0000313" key="1">
    <source>
        <dbReference type="EMBL" id="AWF95363.1"/>
    </source>
</evidence>
<dbReference type="RefSeq" id="WP_108730295.1">
    <property type="nucleotide sequence ID" value="NZ_CP020928.1"/>
</dbReference>
<dbReference type="Proteomes" id="UP000244870">
    <property type="component" value="Chromosome"/>
</dbReference>
<gene>
    <name evidence="1" type="ORF">B6254_0956</name>
</gene>
<dbReference type="AlphaFoldDB" id="A0A2S1KR09"/>
<protein>
    <submittedName>
        <fullName evidence="1">Uncharacterized protein</fullName>
    </submittedName>
</protein>
<accession>A0A2S1KR09</accession>
<name>A0A2S1KR09_9LACO</name>
<reference evidence="1 2" key="1">
    <citation type="submission" date="2017-04" db="EMBL/GenBank/DDBJ databases">
        <title>Weissella cibaria strain m2 complete genome.</title>
        <authorList>
            <person name="Pan Q."/>
            <person name="Tan M."/>
            <person name="Yao F."/>
            <person name="Su S."/>
        </authorList>
    </citation>
    <scope>NUCLEOTIDE SEQUENCE [LARGE SCALE GENOMIC DNA]</scope>
    <source>
        <strain evidence="1 2">M2</strain>
    </source>
</reference>
<proteinExistence type="predicted"/>
<organism evidence="1 2">
    <name type="scientific">Weissella cibaria</name>
    <dbReference type="NCBI Taxonomy" id="137591"/>
    <lineage>
        <taxon>Bacteria</taxon>
        <taxon>Bacillati</taxon>
        <taxon>Bacillota</taxon>
        <taxon>Bacilli</taxon>
        <taxon>Lactobacillales</taxon>
        <taxon>Lactobacillaceae</taxon>
        <taxon>Weissella</taxon>
    </lineage>
</organism>
<dbReference type="EMBL" id="CP020928">
    <property type="protein sequence ID" value="AWF95363.1"/>
    <property type="molecule type" value="Genomic_DNA"/>
</dbReference>